<dbReference type="EMBL" id="BGZK01001757">
    <property type="protein sequence ID" value="GBP85752.1"/>
    <property type="molecule type" value="Genomic_DNA"/>
</dbReference>
<organism evidence="2 3">
    <name type="scientific">Eumeta variegata</name>
    <name type="common">Bagworm moth</name>
    <name type="synonym">Eumeta japonica</name>
    <dbReference type="NCBI Taxonomy" id="151549"/>
    <lineage>
        <taxon>Eukaryota</taxon>
        <taxon>Metazoa</taxon>
        <taxon>Ecdysozoa</taxon>
        <taxon>Arthropoda</taxon>
        <taxon>Hexapoda</taxon>
        <taxon>Insecta</taxon>
        <taxon>Pterygota</taxon>
        <taxon>Neoptera</taxon>
        <taxon>Endopterygota</taxon>
        <taxon>Lepidoptera</taxon>
        <taxon>Glossata</taxon>
        <taxon>Ditrysia</taxon>
        <taxon>Tineoidea</taxon>
        <taxon>Psychidae</taxon>
        <taxon>Oiketicinae</taxon>
        <taxon>Eumeta</taxon>
    </lineage>
</organism>
<sequence>MNDTSAIKTALTYELAPFPMTLFDDKGIMRESKKSELYDVFTSSPFRLSDFTDCLFVVDGGFLLHKVVWKDKKTFGDIINDYKTFIFNHYNNTTSIIFDGYDESFRRVKSYERFRRMSKKVAPEITFELDMKLTEKKDLFLANGKNKSRFISKLKSMLINDTNLTIKQAKEDADTYIIQTAIELAEKNPDKKVVVIGTDVDLAALLIALTPENLNITMWKPRASTKQPDMIYETLNNQSLKNIILFAHAFTGCDTTSAIFGKGKKKLLDTVTKNSQLMQYVEVFYNPNASLTDIEVAGEQMMLSLYGLIGTDLTASQCRVSQVLNTIKKSKTAINLANLPPTSAAVRLHSYRVYYQVQIWLNNKSLNPENFGWIKSETMYLPQKTTEILAPEKLLKLIHCSCIKDCSNRCGCKKAGLPCSSLCKNCKGGSCSNSTRPSIDDDNHDADVHSSQSPAANLNSDEVEYDMDNYPDFEMGLGEFCEPILEEGNEVLEETAAQEMIAETPDDETPPRKRSKRVQKSNKK</sequence>
<feature type="region of interest" description="Disordered" evidence="1">
    <location>
        <begin position="442"/>
        <end position="462"/>
    </location>
</feature>
<evidence type="ECO:0008006" key="4">
    <source>
        <dbReference type="Google" id="ProtNLM"/>
    </source>
</evidence>
<dbReference type="OrthoDB" id="6753017at2759"/>
<feature type="compositionally biased region" description="Basic residues" evidence="1">
    <location>
        <begin position="512"/>
        <end position="524"/>
    </location>
</feature>
<evidence type="ECO:0000256" key="1">
    <source>
        <dbReference type="SAM" id="MobiDB-lite"/>
    </source>
</evidence>
<proteinExistence type="predicted"/>
<dbReference type="PANTHER" id="PTHR46704">
    <property type="entry name" value="CXC DOMAIN-CONTAINING PROTEIN-RELATED"/>
    <property type="match status" value="1"/>
</dbReference>
<feature type="compositionally biased region" description="Polar residues" evidence="1">
    <location>
        <begin position="449"/>
        <end position="460"/>
    </location>
</feature>
<dbReference type="PANTHER" id="PTHR46704:SF1">
    <property type="entry name" value="TELOMERE LENGTH REGULATION PROTEIN TEL2 HOMOLOG"/>
    <property type="match status" value="1"/>
</dbReference>
<evidence type="ECO:0000313" key="3">
    <source>
        <dbReference type="Proteomes" id="UP000299102"/>
    </source>
</evidence>
<dbReference type="SUPFAM" id="SSF88723">
    <property type="entry name" value="PIN domain-like"/>
    <property type="match status" value="1"/>
</dbReference>
<feature type="region of interest" description="Disordered" evidence="1">
    <location>
        <begin position="496"/>
        <end position="524"/>
    </location>
</feature>
<dbReference type="InterPro" id="IPR029060">
    <property type="entry name" value="PIN-like_dom_sf"/>
</dbReference>
<reference evidence="2 3" key="1">
    <citation type="journal article" date="2019" name="Commun. Biol.">
        <title>The bagworm genome reveals a unique fibroin gene that provides high tensile strength.</title>
        <authorList>
            <person name="Kono N."/>
            <person name="Nakamura H."/>
            <person name="Ohtoshi R."/>
            <person name="Tomita M."/>
            <person name="Numata K."/>
            <person name="Arakawa K."/>
        </authorList>
    </citation>
    <scope>NUCLEOTIDE SEQUENCE [LARGE SCALE GENOMIC DNA]</scope>
</reference>
<evidence type="ECO:0000313" key="2">
    <source>
        <dbReference type="EMBL" id="GBP85752.1"/>
    </source>
</evidence>
<accession>A0A4C1ZEE3</accession>
<keyword evidence="3" id="KW-1185">Reference proteome</keyword>
<name>A0A4C1ZEE3_EUMVA</name>
<dbReference type="AlphaFoldDB" id="A0A4C1ZEE3"/>
<dbReference type="Proteomes" id="UP000299102">
    <property type="component" value="Unassembled WGS sequence"/>
</dbReference>
<protein>
    <recommendedName>
        <fullName evidence="4">Tesmin/TSO1-like CXC domain-containing protein</fullName>
    </recommendedName>
</protein>
<gene>
    <name evidence="2" type="ORF">EVAR_97248_1</name>
</gene>
<comment type="caution">
    <text evidence="2">The sequence shown here is derived from an EMBL/GenBank/DDBJ whole genome shotgun (WGS) entry which is preliminary data.</text>
</comment>